<organism evidence="1 2">
    <name type="scientific">Mycobacterium kansasii</name>
    <dbReference type="NCBI Taxonomy" id="1768"/>
    <lineage>
        <taxon>Bacteria</taxon>
        <taxon>Bacillati</taxon>
        <taxon>Actinomycetota</taxon>
        <taxon>Actinomycetes</taxon>
        <taxon>Mycobacteriales</taxon>
        <taxon>Mycobacteriaceae</taxon>
        <taxon>Mycobacterium</taxon>
    </lineage>
</organism>
<name>A0A1V3WEJ3_MYCKA</name>
<reference evidence="1 2" key="1">
    <citation type="submission" date="2017-02" db="EMBL/GenBank/DDBJ databases">
        <title>Complete genome sequences of Mycobacterium kansasii strains isolated from rhesus macaques.</title>
        <authorList>
            <person name="Panda A."/>
            <person name="Nagaraj S."/>
            <person name="Zhao X."/>
            <person name="Tettelin H."/>
            <person name="Detolla L.J."/>
        </authorList>
    </citation>
    <scope>NUCLEOTIDE SEQUENCE [LARGE SCALE GENOMIC DNA]</scope>
    <source>
        <strain evidence="1 2">11-3469</strain>
    </source>
</reference>
<proteinExistence type="predicted"/>
<sequence>MDNTMNVIRVNYLPRFDYGHDAVLLTMDGPGVDTFRAALADASQHGASRLEHDGVTHEFVIRTGGADITLEPTHITWQLDPTKADEISLDLAVLSKDGAPGHNYVDMSTPAPTLVVSRDEYVAVTYPWISPPAQTHT</sequence>
<dbReference type="EMBL" id="MVBN01000011">
    <property type="protein sequence ID" value="OOK65335.1"/>
    <property type="molecule type" value="Genomic_DNA"/>
</dbReference>
<gene>
    <name evidence="1" type="ORF">BZL29_7698</name>
</gene>
<evidence type="ECO:0000313" key="1">
    <source>
        <dbReference type="EMBL" id="OOK65335.1"/>
    </source>
</evidence>
<dbReference type="AlphaFoldDB" id="A0A1V3WEJ3"/>
<accession>A0A1V3WEJ3</accession>
<protein>
    <submittedName>
        <fullName evidence="1">Uncharacterized protein</fullName>
    </submittedName>
</protein>
<dbReference type="Proteomes" id="UP000188532">
    <property type="component" value="Unassembled WGS sequence"/>
</dbReference>
<evidence type="ECO:0000313" key="2">
    <source>
        <dbReference type="Proteomes" id="UP000188532"/>
    </source>
</evidence>
<comment type="caution">
    <text evidence="1">The sequence shown here is derived from an EMBL/GenBank/DDBJ whole genome shotgun (WGS) entry which is preliminary data.</text>
</comment>